<reference evidence="2 3" key="1">
    <citation type="submission" date="2019-02" db="EMBL/GenBank/DDBJ databases">
        <title>Deep-cultivation of Planctomycetes and their phenomic and genomic characterization uncovers novel biology.</title>
        <authorList>
            <person name="Wiegand S."/>
            <person name="Jogler M."/>
            <person name="Boedeker C."/>
            <person name="Pinto D."/>
            <person name="Vollmers J."/>
            <person name="Rivas-Marin E."/>
            <person name="Kohn T."/>
            <person name="Peeters S.H."/>
            <person name="Heuer A."/>
            <person name="Rast P."/>
            <person name="Oberbeckmann S."/>
            <person name="Bunk B."/>
            <person name="Jeske O."/>
            <person name="Meyerdierks A."/>
            <person name="Storesund J.E."/>
            <person name="Kallscheuer N."/>
            <person name="Luecker S."/>
            <person name="Lage O.M."/>
            <person name="Pohl T."/>
            <person name="Merkel B.J."/>
            <person name="Hornburger P."/>
            <person name="Mueller R.-W."/>
            <person name="Bruemmer F."/>
            <person name="Labrenz M."/>
            <person name="Spormann A.M."/>
            <person name="Op den Camp H."/>
            <person name="Overmann J."/>
            <person name="Amann R."/>
            <person name="Jetten M.S.M."/>
            <person name="Mascher T."/>
            <person name="Medema M.H."/>
            <person name="Devos D.P."/>
            <person name="Kaster A.-K."/>
            <person name="Ovreas L."/>
            <person name="Rohde M."/>
            <person name="Galperin M.Y."/>
            <person name="Jogler C."/>
        </authorList>
    </citation>
    <scope>NUCLEOTIDE SEQUENCE [LARGE SCALE GENOMIC DNA]</scope>
    <source>
        <strain evidence="2 3">ETA_A1</strain>
    </source>
</reference>
<name>A0A517XPH0_9BACT</name>
<keyword evidence="1" id="KW-0732">Signal</keyword>
<dbReference type="InterPro" id="IPR029058">
    <property type="entry name" value="AB_hydrolase_fold"/>
</dbReference>
<protein>
    <submittedName>
        <fullName evidence="2">Alpha/beta hydrolase family protein</fullName>
    </submittedName>
</protein>
<dbReference type="AlphaFoldDB" id="A0A517XPH0"/>
<feature type="signal peptide" evidence="1">
    <location>
        <begin position="1"/>
        <end position="24"/>
    </location>
</feature>
<dbReference type="Proteomes" id="UP000319576">
    <property type="component" value="Chromosome"/>
</dbReference>
<keyword evidence="3" id="KW-1185">Reference proteome</keyword>
<evidence type="ECO:0000256" key="1">
    <source>
        <dbReference type="SAM" id="SignalP"/>
    </source>
</evidence>
<dbReference type="KEGG" id="uli:ETAA1_13340"/>
<dbReference type="RefSeq" id="WP_145235384.1">
    <property type="nucleotide sequence ID" value="NZ_CP036273.1"/>
</dbReference>
<evidence type="ECO:0000313" key="2">
    <source>
        <dbReference type="EMBL" id="QDU19410.1"/>
    </source>
</evidence>
<dbReference type="OrthoDB" id="268681at2"/>
<proteinExistence type="predicted"/>
<dbReference type="GO" id="GO:0016787">
    <property type="term" value="F:hydrolase activity"/>
    <property type="evidence" value="ECO:0007669"/>
    <property type="project" value="UniProtKB-KW"/>
</dbReference>
<dbReference type="EMBL" id="CP036273">
    <property type="protein sequence ID" value="QDU19410.1"/>
    <property type="molecule type" value="Genomic_DNA"/>
</dbReference>
<feature type="chain" id="PRO_5021889973" evidence="1">
    <location>
        <begin position="25"/>
        <end position="378"/>
    </location>
</feature>
<dbReference type="Gene3D" id="3.40.50.1820">
    <property type="entry name" value="alpha/beta hydrolase"/>
    <property type="match status" value="1"/>
</dbReference>
<dbReference type="SUPFAM" id="SSF53474">
    <property type="entry name" value="alpha/beta-Hydrolases"/>
    <property type="match status" value="1"/>
</dbReference>
<organism evidence="2 3">
    <name type="scientific">Urbifossiella limnaea</name>
    <dbReference type="NCBI Taxonomy" id="2528023"/>
    <lineage>
        <taxon>Bacteria</taxon>
        <taxon>Pseudomonadati</taxon>
        <taxon>Planctomycetota</taxon>
        <taxon>Planctomycetia</taxon>
        <taxon>Gemmatales</taxon>
        <taxon>Gemmataceae</taxon>
        <taxon>Urbifossiella</taxon>
    </lineage>
</organism>
<accession>A0A517XPH0</accession>
<gene>
    <name evidence="2" type="ORF">ETAA1_13340</name>
</gene>
<sequence precursor="true">MCRLLLAVPLVLVLLPLDAPRSFARPPSRPVEEAFNTADGVRLKGLFHRSPRGDKQGDAVVVLLYPPGPDRDMLKGNWDDLVGRLNDAGFHVFRFDWRGHGGSTDIVDPLGDNSPFTGFWTNTITGGWNQRYVRGYNRRPAKNELRVKTDINPSRYLPVYVNDLAAARLHLDQKNDNGDVNTSSVYLVGAGETAALGMMWLAAEWARPAVAPLLPNGLQYKSVPQSTLYAPDPPAGADVAGAVWLTADRPASVPEPTVRAWARSATKLRDNNKMLFLYGADDGAGERDAEWFYHKVLVADGTREQVPVEQTFLYPVASTRLIGMNLLGQASRRLTPLPEETVLDYLAARQKDRVTMVRKTRNYVTPYFVDVNYYLGLR</sequence>
<evidence type="ECO:0000313" key="3">
    <source>
        <dbReference type="Proteomes" id="UP000319576"/>
    </source>
</evidence>
<keyword evidence="2" id="KW-0378">Hydrolase</keyword>